<organism evidence="3">
    <name type="scientific">viral metagenome</name>
    <dbReference type="NCBI Taxonomy" id="1070528"/>
    <lineage>
        <taxon>unclassified sequences</taxon>
        <taxon>metagenomes</taxon>
        <taxon>organismal metagenomes</taxon>
    </lineage>
</organism>
<name>A0A6C0JY25_9ZZZZ</name>
<dbReference type="InterPro" id="IPR054065">
    <property type="entry name" value="Gp6_C-III"/>
</dbReference>
<protein>
    <recommendedName>
        <fullName evidence="4">Baseplate wedge protein</fullName>
    </recommendedName>
</protein>
<feature type="domain" description="Baseplate wedge protein gp6 C-terminal" evidence="2">
    <location>
        <begin position="388"/>
        <end position="460"/>
    </location>
</feature>
<proteinExistence type="predicted"/>
<evidence type="ECO:0008006" key="4">
    <source>
        <dbReference type="Google" id="ProtNLM"/>
    </source>
</evidence>
<dbReference type="EMBL" id="MN740699">
    <property type="protein sequence ID" value="QHU08778.1"/>
    <property type="molecule type" value="Genomic_DNA"/>
</dbReference>
<dbReference type="Pfam" id="PF21871">
    <property type="entry name" value="Gp6_C-III"/>
    <property type="match status" value="1"/>
</dbReference>
<evidence type="ECO:0000313" key="3">
    <source>
        <dbReference type="EMBL" id="QHU08778.1"/>
    </source>
</evidence>
<sequence length="679" mass="75118">MPSNRTIITQLDFDTIKENLKTFLQSQSQFSDYNFEGSGLNILLEILALNTHYNAYYLNMAVNEAFLDTAVLRDSVVSHAKMLGYTPYSIHASKAIVDLYANVKNNDSIITLPRGFTFRAEILDNQSHQFVLLEEQSASAANGKFYFENLEIYEGSLITYDFTYNATTNPKKTFSLADSNIDTESIIVQVRTSDANTDIAVYTLASDILDIDDTSQIYFLQESIGGKFQIYFGDGIIGKELIDGSIITVSYLVTNGETADNLSNFVATASVGSYTDFNITTISNSTGGSQRQSVDSIKYSAVAQYSTQNRLVTIKDYEIYLQNKYPSIQSLSIWSGAEETPPVYGKVFVSIKPKNNYYLSETEKQSIIDNILQPKTMISISTEIVDPEYLYVLIHVDAKYNKNKTTLSNQQIKNAIRDKILTYNENNLNKFSGILIVSRLQDEIDSADNSIIGNDVTLKLQKKFTPILNTSYTYNIKFNVPLRKGTSGNKLTSSEFYMKDINNTTRLVALEEIPNSDTGISAINVVTPGYNYTSAPTVTITGDGYGAEAIAKIVNGKIESFEITKRGFDYSKAVVTITGGGGTGASGAVIVDAKIGELRTVYFDANAERKIVNSSAGTINYHTGEIKLSDLKILSTVENSETIKITIESQLGLLESYKNTILYMDPTDPSTIEVNLTQV</sequence>
<dbReference type="AlphaFoldDB" id="A0A6C0JY25"/>
<reference evidence="3" key="1">
    <citation type="journal article" date="2020" name="Nature">
        <title>Giant virus diversity and host interactions through global metagenomics.</title>
        <authorList>
            <person name="Schulz F."/>
            <person name="Roux S."/>
            <person name="Paez-Espino D."/>
            <person name="Jungbluth S."/>
            <person name="Walsh D.A."/>
            <person name="Denef V.J."/>
            <person name="McMahon K.D."/>
            <person name="Konstantinidis K.T."/>
            <person name="Eloe-Fadrosh E.A."/>
            <person name="Kyrpides N.C."/>
            <person name="Woyke T."/>
        </authorList>
    </citation>
    <scope>NUCLEOTIDE SEQUENCE</scope>
    <source>
        <strain evidence="3">GVMAG-S-1064190-84</strain>
    </source>
</reference>
<dbReference type="Gene3D" id="3.30.300.200">
    <property type="match status" value="1"/>
</dbReference>
<dbReference type="InterPro" id="IPR049026">
    <property type="entry name" value="Gp6-like_N"/>
</dbReference>
<accession>A0A6C0JY25</accession>
<evidence type="ECO:0000259" key="2">
    <source>
        <dbReference type="Pfam" id="PF21871"/>
    </source>
</evidence>
<feature type="domain" description="Baseplate wedge protein gp6-like N-terminal helical" evidence="1">
    <location>
        <begin position="13"/>
        <end position="85"/>
    </location>
</feature>
<dbReference type="Pfam" id="PF21379">
    <property type="entry name" value="Gp6-like_1st"/>
    <property type="match status" value="1"/>
</dbReference>
<evidence type="ECO:0000259" key="1">
    <source>
        <dbReference type="Pfam" id="PF21379"/>
    </source>
</evidence>